<dbReference type="Gene3D" id="3.40.250.10">
    <property type="entry name" value="Rhodanese-like domain"/>
    <property type="match status" value="1"/>
</dbReference>
<reference evidence="2 3" key="1">
    <citation type="submission" date="2022-09" db="EMBL/GenBank/DDBJ databases">
        <authorList>
            <person name="Han X.L."/>
            <person name="Wang Q."/>
            <person name="Lu T."/>
        </authorList>
    </citation>
    <scope>NUCLEOTIDE SEQUENCE [LARGE SCALE GENOMIC DNA]</scope>
    <source>
        <strain evidence="2 3">WQ 127069</strain>
    </source>
</reference>
<dbReference type="InterPro" id="IPR001763">
    <property type="entry name" value="Rhodanese-like_dom"/>
</dbReference>
<dbReference type="SUPFAM" id="SSF52821">
    <property type="entry name" value="Rhodanese/Cell cycle control phosphatase"/>
    <property type="match status" value="1"/>
</dbReference>
<dbReference type="EMBL" id="JAOQIO010000121">
    <property type="protein sequence ID" value="MCU6797567.1"/>
    <property type="molecule type" value="Genomic_DNA"/>
</dbReference>
<feature type="domain" description="Rhodanese" evidence="1">
    <location>
        <begin position="15"/>
        <end position="98"/>
    </location>
</feature>
<dbReference type="PANTHER" id="PTHR43031">
    <property type="entry name" value="FAD-DEPENDENT OXIDOREDUCTASE"/>
    <property type="match status" value="1"/>
</dbReference>
<protein>
    <submittedName>
        <fullName evidence="2">Rhodanese-like domain-containing protein</fullName>
    </submittedName>
</protein>
<evidence type="ECO:0000313" key="2">
    <source>
        <dbReference type="EMBL" id="MCU6797567.1"/>
    </source>
</evidence>
<dbReference type="SMART" id="SM00450">
    <property type="entry name" value="RHOD"/>
    <property type="match status" value="1"/>
</dbReference>
<name>A0ABT2USF4_9BACL</name>
<proteinExistence type="predicted"/>
<dbReference type="Pfam" id="PF00581">
    <property type="entry name" value="Rhodanese"/>
    <property type="match status" value="1"/>
</dbReference>
<keyword evidence="3" id="KW-1185">Reference proteome</keyword>
<comment type="caution">
    <text evidence="2">The sequence shown here is derived from an EMBL/GenBank/DDBJ whole genome shotgun (WGS) entry which is preliminary data.</text>
</comment>
<dbReference type="PANTHER" id="PTHR43031:SF17">
    <property type="entry name" value="SULFURTRANSFERASE YTWF-RELATED"/>
    <property type="match status" value="1"/>
</dbReference>
<evidence type="ECO:0000313" key="3">
    <source>
        <dbReference type="Proteomes" id="UP001652445"/>
    </source>
</evidence>
<organism evidence="2 3">
    <name type="scientific">Paenibacillus baimaensis</name>
    <dbReference type="NCBI Taxonomy" id="2982185"/>
    <lineage>
        <taxon>Bacteria</taxon>
        <taxon>Bacillati</taxon>
        <taxon>Bacillota</taxon>
        <taxon>Bacilli</taxon>
        <taxon>Bacillales</taxon>
        <taxon>Paenibacillaceae</taxon>
        <taxon>Paenibacillus</taxon>
    </lineage>
</organism>
<accession>A0ABT2USF4</accession>
<gene>
    <name evidence="2" type="ORF">OB236_36125</name>
</gene>
<dbReference type="InterPro" id="IPR050229">
    <property type="entry name" value="GlpE_sulfurtransferase"/>
</dbReference>
<dbReference type="CDD" id="cd00158">
    <property type="entry name" value="RHOD"/>
    <property type="match status" value="1"/>
</dbReference>
<sequence length="98" mass="11039">MREITAAQLRERIENGEKLTIIDVREDHEVAEGIVPGAIHIRLGDLEHRHTEIQPAGELFFVCRGGRRSLKACEWLLSNGYTGLMNVAGGMTAWKELR</sequence>
<dbReference type="PROSITE" id="PS50206">
    <property type="entry name" value="RHODANESE_3"/>
    <property type="match status" value="1"/>
</dbReference>
<evidence type="ECO:0000259" key="1">
    <source>
        <dbReference type="PROSITE" id="PS50206"/>
    </source>
</evidence>
<dbReference type="Proteomes" id="UP001652445">
    <property type="component" value="Unassembled WGS sequence"/>
</dbReference>
<dbReference type="InterPro" id="IPR036873">
    <property type="entry name" value="Rhodanese-like_dom_sf"/>
</dbReference>